<gene>
    <name evidence="2" type="ORF">TrLO_g5526</name>
</gene>
<protein>
    <submittedName>
        <fullName evidence="2">Uncharacterized protein</fullName>
    </submittedName>
</protein>
<dbReference type="EMBL" id="BRXW01000481">
    <property type="protein sequence ID" value="GMH58781.1"/>
    <property type="molecule type" value="Genomic_DNA"/>
</dbReference>
<keyword evidence="1" id="KW-0732">Signal</keyword>
<accession>A0A9W6ZVH8</accession>
<evidence type="ECO:0000256" key="1">
    <source>
        <dbReference type="SAM" id="SignalP"/>
    </source>
</evidence>
<evidence type="ECO:0000313" key="3">
    <source>
        <dbReference type="Proteomes" id="UP001165122"/>
    </source>
</evidence>
<proteinExistence type="predicted"/>
<sequence>MKFPTLSALVSFTALAATASACTVGYPDPNYGHCSMDSDCCQPATCFRDEREGYVCVQKKQAAVKGLRGSVEQ</sequence>
<dbReference type="Proteomes" id="UP001165122">
    <property type="component" value="Unassembled WGS sequence"/>
</dbReference>
<dbReference type="PROSITE" id="PS51257">
    <property type="entry name" value="PROKAR_LIPOPROTEIN"/>
    <property type="match status" value="1"/>
</dbReference>
<feature type="chain" id="PRO_5040785361" evidence="1">
    <location>
        <begin position="22"/>
        <end position="73"/>
    </location>
</feature>
<evidence type="ECO:0000313" key="2">
    <source>
        <dbReference type="EMBL" id="GMH58781.1"/>
    </source>
</evidence>
<name>A0A9W6ZVH8_9STRA</name>
<feature type="signal peptide" evidence="1">
    <location>
        <begin position="1"/>
        <end position="21"/>
    </location>
</feature>
<keyword evidence="3" id="KW-1185">Reference proteome</keyword>
<organism evidence="2 3">
    <name type="scientific">Triparma laevis f. longispina</name>
    <dbReference type="NCBI Taxonomy" id="1714387"/>
    <lineage>
        <taxon>Eukaryota</taxon>
        <taxon>Sar</taxon>
        <taxon>Stramenopiles</taxon>
        <taxon>Ochrophyta</taxon>
        <taxon>Bolidophyceae</taxon>
        <taxon>Parmales</taxon>
        <taxon>Triparmaceae</taxon>
        <taxon>Triparma</taxon>
    </lineage>
</organism>
<comment type="caution">
    <text evidence="2">The sequence shown here is derived from an EMBL/GenBank/DDBJ whole genome shotgun (WGS) entry which is preliminary data.</text>
</comment>
<dbReference type="AlphaFoldDB" id="A0A9W6ZVH8"/>
<reference evidence="3" key="1">
    <citation type="journal article" date="2023" name="Commun. Biol.">
        <title>Genome analysis of Parmales, the sister group of diatoms, reveals the evolutionary specialization of diatoms from phago-mixotrophs to photoautotrophs.</title>
        <authorList>
            <person name="Ban H."/>
            <person name="Sato S."/>
            <person name="Yoshikawa S."/>
            <person name="Yamada K."/>
            <person name="Nakamura Y."/>
            <person name="Ichinomiya M."/>
            <person name="Sato N."/>
            <person name="Blanc-Mathieu R."/>
            <person name="Endo H."/>
            <person name="Kuwata A."/>
            <person name="Ogata H."/>
        </authorList>
    </citation>
    <scope>NUCLEOTIDE SEQUENCE [LARGE SCALE GENOMIC DNA]</scope>
    <source>
        <strain evidence="3">NIES 3700</strain>
    </source>
</reference>